<comment type="caution">
    <text evidence="2">The sequence shown here is derived from an EMBL/GenBank/DDBJ whole genome shotgun (WGS) entry which is preliminary data.</text>
</comment>
<proteinExistence type="predicted"/>
<dbReference type="SUPFAM" id="SSF56219">
    <property type="entry name" value="DNase I-like"/>
    <property type="match status" value="1"/>
</dbReference>
<dbReference type="RefSeq" id="WP_188850447.1">
    <property type="nucleotide sequence ID" value="NZ_BMJJ01000004.1"/>
</dbReference>
<evidence type="ECO:0000313" key="3">
    <source>
        <dbReference type="Proteomes" id="UP000613160"/>
    </source>
</evidence>
<dbReference type="GO" id="GO:0016020">
    <property type="term" value="C:membrane"/>
    <property type="evidence" value="ECO:0007669"/>
    <property type="project" value="GOC"/>
</dbReference>
<protein>
    <submittedName>
        <fullName evidence="2">Endonuclease</fullName>
    </submittedName>
</protein>
<name>A0A916XWA5_9HYPH</name>
<keyword evidence="3" id="KW-1185">Reference proteome</keyword>
<dbReference type="InterPro" id="IPR036691">
    <property type="entry name" value="Endo/exonu/phosph_ase_sf"/>
</dbReference>
<accession>A0A916XWA5</accession>
<dbReference type="Gene3D" id="3.60.10.10">
    <property type="entry name" value="Endonuclease/exonuclease/phosphatase"/>
    <property type="match status" value="1"/>
</dbReference>
<dbReference type="GO" id="GO:0006506">
    <property type="term" value="P:GPI anchor biosynthetic process"/>
    <property type="evidence" value="ECO:0007669"/>
    <property type="project" value="TreeGrafter"/>
</dbReference>
<feature type="domain" description="Endonuclease/exonuclease/phosphatase" evidence="1">
    <location>
        <begin position="67"/>
        <end position="330"/>
    </location>
</feature>
<dbReference type="Pfam" id="PF03372">
    <property type="entry name" value="Exo_endo_phos"/>
    <property type="match status" value="1"/>
</dbReference>
<dbReference type="GO" id="GO:0004519">
    <property type="term" value="F:endonuclease activity"/>
    <property type="evidence" value="ECO:0007669"/>
    <property type="project" value="UniProtKB-KW"/>
</dbReference>
<dbReference type="AlphaFoldDB" id="A0A916XWA5"/>
<keyword evidence="2" id="KW-0255">Endonuclease</keyword>
<evidence type="ECO:0000259" key="1">
    <source>
        <dbReference type="Pfam" id="PF03372"/>
    </source>
</evidence>
<reference evidence="2" key="1">
    <citation type="journal article" date="2014" name="Int. J. Syst. Evol. Microbiol.">
        <title>Complete genome sequence of Corynebacterium casei LMG S-19264T (=DSM 44701T), isolated from a smear-ripened cheese.</title>
        <authorList>
            <consortium name="US DOE Joint Genome Institute (JGI-PGF)"/>
            <person name="Walter F."/>
            <person name="Albersmeier A."/>
            <person name="Kalinowski J."/>
            <person name="Ruckert C."/>
        </authorList>
    </citation>
    <scope>NUCLEOTIDE SEQUENCE</scope>
    <source>
        <strain evidence="2">CGMCC 1.15493</strain>
    </source>
</reference>
<dbReference type="InterPro" id="IPR051916">
    <property type="entry name" value="GPI-anchor_lipid_remodeler"/>
</dbReference>
<evidence type="ECO:0000313" key="2">
    <source>
        <dbReference type="EMBL" id="GGD17041.1"/>
    </source>
</evidence>
<dbReference type="PANTHER" id="PTHR14859">
    <property type="entry name" value="CALCOFLUOR WHITE HYPERSENSITIVE PROTEIN PRECURSOR"/>
    <property type="match status" value="1"/>
</dbReference>
<keyword evidence="2" id="KW-0540">Nuclease</keyword>
<dbReference type="PANTHER" id="PTHR14859:SF1">
    <property type="entry name" value="PGAP2-INTERACTING PROTEIN"/>
    <property type="match status" value="1"/>
</dbReference>
<keyword evidence="2" id="KW-0378">Hydrolase</keyword>
<sequence>MPHRQLIRHAVAKLAVPSPSVLSEAGIVDNTVAEHHRLAARVSAFGAIEQMPAPGGLAPSGFRAAAWNAERLKFHDASVAMLNGVDADVLFLTEADLGMARSGNRHTTADLAASLGMGYAYGVEFLELGLGDTREEAECAGQTNAVGFHGNALLSRTTLADPFLVRLDDGAVWFLDAEKGQRRLGWRMAIGGRVETSDGPVVVISVHLESKTDPADRAAQVKRLLGHVETLAAGLPVVIGGDFNTKPLFCDDTAWFDDPSDLEPLFQLMREAGFDWRAANRPEITTRTRPDGEPKPPHKRLDWLFVRGLVASNPATVAAVDAGGRAISDHDLVVADFAFGG</sequence>
<reference evidence="2" key="2">
    <citation type="submission" date="2020-09" db="EMBL/GenBank/DDBJ databases">
        <authorList>
            <person name="Sun Q."/>
            <person name="Zhou Y."/>
        </authorList>
    </citation>
    <scope>NUCLEOTIDE SEQUENCE</scope>
    <source>
        <strain evidence="2">CGMCC 1.15493</strain>
    </source>
</reference>
<dbReference type="Proteomes" id="UP000613160">
    <property type="component" value="Unassembled WGS sequence"/>
</dbReference>
<dbReference type="EMBL" id="BMJJ01000004">
    <property type="protein sequence ID" value="GGD17041.1"/>
    <property type="molecule type" value="Genomic_DNA"/>
</dbReference>
<organism evidence="2 3">
    <name type="scientific">Aureimonas glaciei</name>
    <dbReference type="NCBI Taxonomy" id="1776957"/>
    <lineage>
        <taxon>Bacteria</taxon>
        <taxon>Pseudomonadati</taxon>
        <taxon>Pseudomonadota</taxon>
        <taxon>Alphaproteobacteria</taxon>
        <taxon>Hyphomicrobiales</taxon>
        <taxon>Aurantimonadaceae</taxon>
        <taxon>Aureimonas</taxon>
    </lineage>
</organism>
<dbReference type="InterPro" id="IPR005135">
    <property type="entry name" value="Endo/exonuclease/phosphatase"/>
</dbReference>
<gene>
    <name evidence="2" type="ORF">GCM10011335_19870</name>
</gene>